<feature type="region of interest" description="Disordered" evidence="13">
    <location>
        <begin position="431"/>
        <end position="491"/>
    </location>
</feature>
<dbReference type="SMART" id="SM00225">
    <property type="entry name" value="BTB"/>
    <property type="match status" value="1"/>
</dbReference>
<evidence type="ECO:0000256" key="1">
    <source>
        <dbReference type="ARBA" id="ARBA00004141"/>
    </source>
</evidence>
<dbReference type="PANTHER" id="PTHR11537">
    <property type="entry name" value="VOLTAGE-GATED POTASSIUM CHANNEL"/>
    <property type="match status" value="1"/>
</dbReference>
<protein>
    <recommendedName>
        <fullName evidence="15">BTB domain-containing protein</fullName>
    </recommendedName>
</protein>
<dbReference type="GO" id="GO:0051260">
    <property type="term" value="P:protein homooligomerization"/>
    <property type="evidence" value="ECO:0007669"/>
    <property type="project" value="InterPro"/>
</dbReference>
<dbReference type="PRINTS" id="PR00169">
    <property type="entry name" value="KCHANNEL"/>
</dbReference>
<dbReference type="InterPro" id="IPR027359">
    <property type="entry name" value="Volt_channel_dom_sf"/>
</dbReference>
<dbReference type="GO" id="GO:0032809">
    <property type="term" value="C:neuronal cell body membrane"/>
    <property type="evidence" value="ECO:0007669"/>
    <property type="project" value="TreeGrafter"/>
</dbReference>
<dbReference type="Pfam" id="PF02214">
    <property type="entry name" value="BTB_2"/>
    <property type="match status" value="1"/>
</dbReference>
<feature type="transmembrane region" description="Helical" evidence="14">
    <location>
        <begin position="175"/>
        <end position="193"/>
    </location>
</feature>
<dbReference type="InterPro" id="IPR003974">
    <property type="entry name" value="K_chnl_volt-dep_Kv3"/>
</dbReference>
<accession>A0A1A9WLW1</accession>
<dbReference type="CDD" id="cd18416">
    <property type="entry name" value="BTB_Shaw-like"/>
    <property type="match status" value="1"/>
</dbReference>
<evidence type="ECO:0000256" key="7">
    <source>
        <dbReference type="ARBA" id="ARBA00022958"/>
    </source>
</evidence>
<feature type="compositionally biased region" description="Low complexity" evidence="13">
    <location>
        <begin position="455"/>
        <end position="465"/>
    </location>
</feature>
<dbReference type="GO" id="GO:0005251">
    <property type="term" value="F:delayed rectifier potassium channel activity"/>
    <property type="evidence" value="ECO:0007669"/>
    <property type="project" value="TreeGrafter"/>
</dbReference>
<dbReference type="PANTHER" id="PTHR11537:SF252">
    <property type="entry name" value="POTASSIUM VOLTAGE-GATED CHANNEL PROTEIN SHAW"/>
    <property type="match status" value="1"/>
</dbReference>
<feature type="region of interest" description="Disordered" evidence="13">
    <location>
        <begin position="512"/>
        <end position="545"/>
    </location>
</feature>
<dbReference type="AlphaFoldDB" id="A0A1A9WLW1"/>
<feature type="domain" description="BTB" evidence="15">
    <location>
        <begin position="10"/>
        <end position="110"/>
    </location>
</feature>
<evidence type="ECO:0000256" key="11">
    <source>
        <dbReference type="ARBA" id="ARBA00023303"/>
    </source>
</evidence>
<dbReference type="GO" id="GO:0030431">
    <property type="term" value="P:sleep"/>
    <property type="evidence" value="ECO:0007669"/>
    <property type="project" value="UniProtKB-ARBA"/>
</dbReference>
<evidence type="ECO:0000256" key="10">
    <source>
        <dbReference type="ARBA" id="ARBA00023136"/>
    </source>
</evidence>
<evidence type="ECO:0000256" key="14">
    <source>
        <dbReference type="SAM" id="Phobius"/>
    </source>
</evidence>
<dbReference type="GO" id="GO:0032590">
    <property type="term" value="C:dendrite membrane"/>
    <property type="evidence" value="ECO:0007669"/>
    <property type="project" value="TreeGrafter"/>
</dbReference>
<feature type="transmembrane region" description="Helical" evidence="14">
    <location>
        <begin position="329"/>
        <end position="350"/>
    </location>
</feature>
<evidence type="ECO:0000313" key="17">
    <source>
        <dbReference type="Proteomes" id="UP000091820"/>
    </source>
</evidence>
<dbReference type="GO" id="GO:0042734">
    <property type="term" value="C:presynaptic membrane"/>
    <property type="evidence" value="ECO:0007669"/>
    <property type="project" value="TreeGrafter"/>
</dbReference>
<keyword evidence="3" id="KW-0633">Potassium transport</keyword>
<evidence type="ECO:0000256" key="4">
    <source>
        <dbReference type="ARBA" id="ARBA00022692"/>
    </source>
</evidence>
<dbReference type="SUPFAM" id="SSF54695">
    <property type="entry name" value="POZ domain"/>
    <property type="match status" value="1"/>
</dbReference>
<dbReference type="Gene3D" id="1.10.287.70">
    <property type="match status" value="1"/>
</dbReference>
<dbReference type="InterPro" id="IPR011333">
    <property type="entry name" value="SKP1/BTB/POZ_sf"/>
</dbReference>
<evidence type="ECO:0000256" key="13">
    <source>
        <dbReference type="SAM" id="MobiDB-lite"/>
    </source>
</evidence>
<dbReference type="GO" id="GO:0045211">
    <property type="term" value="C:postsynaptic membrane"/>
    <property type="evidence" value="ECO:0007669"/>
    <property type="project" value="TreeGrafter"/>
</dbReference>
<keyword evidence="5" id="KW-0631">Potassium channel</keyword>
<dbReference type="GO" id="GO:0043679">
    <property type="term" value="C:axon terminus"/>
    <property type="evidence" value="ECO:0007669"/>
    <property type="project" value="TreeGrafter"/>
</dbReference>
<dbReference type="VEuPathDB" id="VectorBase:GBRI024305"/>
<comment type="similarity">
    <text evidence="12">Belongs to the potassium channel family. C (Shaw) (TC 1.A.1.2) subfamily. Shaw sub-subfamily.</text>
</comment>
<evidence type="ECO:0000259" key="15">
    <source>
        <dbReference type="SMART" id="SM00225"/>
    </source>
</evidence>
<feature type="transmembrane region" description="Helical" evidence="14">
    <location>
        <begin position="388"/>
        <end position="413"/>
    </location>
</feature>
<dbReference type="InterPro" id="IPR005821">
    <property type="entry name" value="Ion_trans_dom"/>
</dbReference>
<evidence type="ECO:0000256" key="9">
    <source>
        <dbReference type="ARBA" id="ARBA00023065"/>
    </source>
</evidence>
<dbReference type="Pfam" id="PF00520">
    <property type="entry name" value="Ion_trans"/>
    <property type="match status" value="1"/>
</dbReference>
<keyword evidence="17" id="KW-1185">Reference proteome</keyword>
<keyword evidence="4 14" id="KW-0812">Transmembrane</keyword>
<evidence type="ECO:0000256" key="8">
    <source>
        <dbReference type="ARBA" id="ARBA00022989"/>
    </source>
</evidence>
<dbReference type="FunFam" id="1.20.120.350:FF:000047">
    <property type="entry name" value="Uncharacterized protein, isoform C"/>
    <property type="match status" value="1"/>
</dbReference>
<evidence type="ECO:0000256" key="5">
    <source>
        <dbReference type="ARBA" id="ARBA00022826"/>
    </source>
</evidence>
<dbReference type="InterPro" id="IPR003968">
    <property type="entry name" value="K_chnl_volt-dep_Kv"/>
</dbReference>
<dbReference type="PRINTS" id="PR01498">
    <property type="entry name" value="SHAWCHANNEL"/>
</dbReference>
<dbReference type="Gene3D" id="3.30.710.10">
    <property type="entry name" value="Potassium Channel Kv1.1, Chain A"/>
    <property type="match status" value="1"/>
</dbReference>
<evidence type="ECO:0000313" key="16">
    <source>
        <dbReference type="EnsemblMetazoa" id="GBRI024305-PA"/>
    </source>
</evidence>
<keyword evidence="6" id="KW-0851">Voltage-gated channel</keyword>
<dbReference type="InterPro" id="IPR000210">
    <property type="entry name" value="BTB/POZ_dom"/>
</dbReference>
<dbReference type="GO" id="GO:0001508">
    <property type="term" value="P:action potential"/>
    <property type="evidence" value="ECO:0007669"/>
    <property type="project" value="TreeGrafter"/>
</dbReference>
<reference evidence="17" key="1">
    <citation type="submission" date="2014-03" db="EMBL/GenBank/DDBJ databases">
        <authorList>
            <person name="Aksoy S."/>
            <person name="Warren W."/>
            <person name="Wilson R.K."/>
        </authorList>
    </citation>
    <scope>NUCLEOTIDE SEQUENCE [LARGE SCALE GENOMIC DNA]</scope>
    <source>
        <strain evidence="17">IAEA</strain>
    </source>
</reference>
<keyword evidence="2" id="KW-0813">Transport</keyword>
<keyword evidence="8 14" id="KW-1133">Transmembrane helix</keyword>
<evidence type="ECO:0000256" key="2">
    <source>
        <dbReference type="ARBA" id="ARBA00022448"/>
    </source>
</evidence>
<proteinExistence type="inferred from homology"/>
<dbReference type="SUPFAM" id="SSF81324">
    <property type="entry name" value="Voltage-gated potassium channels"/>
    <property type="match status" value="1"/>
</dbReference>
<dbReference type="PRINTS" id="PR01491">
    <property type="entry name" value="KVCHANNEL"/>
</dbReference>
<dbReference type="STRING" id="37001.A0A1A9WLW1"/>
<keyword evidence="10 14" id="KW-0472">Membrane</keyword>
<keyword evidence="7" id="KW-0630">Potassium</keyword>
<keyword evidence="11" id="KW-0407">Ion channel</keyword>
<sequence>MNLINMDSENRVVLNVGGIRHETYKATLKKIPATRLSRLTEALANYDPILNEYFFDRHPGVFAQVLNYYRTGKLHYPTDVCGPLFEEELEFWGLDSNQVEPCCWMTYTQHRDTQETLAVLDRLDLDTEKPSEEELARKFGFEEDYYKGTLSWWQEMKPRIWSLFDEPYSSNAAKIIGVVSVFFICISILSFCLKTHPDMRVPFVRNITVRTANGSSAWFLDKTQTNAHIAFFYIECVCNAWFTFEILVRFISSPNKCEFIKSSVNIIDYIATLSFYIDLVLQRFASHLENADILEFFSIIRIMRLFKLTRHSSGLKILIQTFRASAKELTLLVFFLVLGIVIFASLVYYAERIQTNPHNDFNSIPLGLWWALVTMTTVGYGDMVPKTYIGMFVGALCALAGVLTIALPVPVIVSNFAMYYSHTQARAKLPKKRRRVLPVEQPRPPRLPGAVSACGTPGSGPNSGPMGSGGTGPRRMNNKTKDLVSPKSGPIGASIVAISPRTVLDMNPALAMSKPSFESRGPPITSKNFKDTERNATETSKQNFL</sequence>
<dbReference type="FunFam" id="1.10.287.70:FF:000002">
    <property type="entry name" value="Potassium voltage-gated channel subfamily a member"/>
    <property type="match status" value="1"/>
</dbReference>
<comment type="subcellular location">
    <subcellularLocation>
        <location evidence="1">Membrane</location>
        <topology evidence="1">Multi-pass membrane protein</topology>
    </subcellularLocation>
</comment>
<keyword evidence="9" id="KW-0406">Ion transport</keyword>
<organism evidence="16 17">
    <name type="scientific">Glossina brevipalpis</name>
    <dbReference type="NCBI Taxonomy" id="37001"/>
    <lineage>
        <taxon>Eukaryota</taxon>
        <taxon>Metazoa</taxon>
        <taxon>Ecdysozoa</taxon>
        <taxon>Arthropoda</taxon>
        <taxon>Hexapoda</taxon>
        <taxon>Insecta</taxon>
        <taxon>Pterygota</taxon>
        <taxon>Neoptera</taxon>
        <taxon>Endopterygota</taxon>
        <taxon>Diptera</taxon>
        <taxon>Brachycera</taxon>
        <taxon>Muscomorpha</taxon>
        <taxon>Hippoboscoidea</taxon>
        <taxon>Glossinidae</taxon>
        <taxon>Glossina</taxon>
    </lineage>
</organism>
<dbReference type="InterPro" id="IPR028325">
    <property type="entry name" value="VG_K_chnl"/>
</dbReference>
<evidence type="ECO:0000256" key="3">
    <source>
        <dbReference type="ARBA" id="ARBA00022538"/>
    </source>
</evidence>
<name>A0A1A9WLW1_9MUSC</name>
<dbReference type="EnsemblMetazoa" id="GBRI024305-RA">
    <property type="protein sequence ID" value="GBRI024305-PA"/>
    <property type="gene ID" value="GBRI024305"/>
</dbReference>
<feature type="transmembrane region" description="Helical" evidence="14">
    <location>
        <begin position="362"/>
        <end position="381"/>
    </location>
</feature>
<dbReference type="GO" id="GO:0008076">
    <property type="term" value="C:voltage-gated potassium channel complex"/>
    <property type="evidence" value="ECO:0007669"/>
    <property type="project" value="InterPro"/>
</dbReference>
<dbReference type="Gene3D" id="1.20.120.350">
    <property type="entry name" value="Voltage-gated potassium channels. Chain C"/>
    <property type="match status" value="1"/>
</dbReference>
<dbReference type="InterPro" id="IPR003131">
    <property type="entry name" value="T1-type_BTB"/>
</dbReference>
<dbReference type="Proteomes" id="UP000091820">
    <property type="component" value="Unassembled WGS sequence"/>
</dbReference>
<evidence type="ECO:0000256" key="6">
    <source>
        <dbReference type="ARBA" id="ARBA00022882"/>
    </source>
</evidence>
<reference evidence="16" key="2">
    <citation type="submission" date="2020-05" db="UniProtKB">
        <authorList>
            <consortium name="EnsemblMetazoa"/>
        </authorList>
    </citation>
    <scope>IDENTIFICATION</scope>
    <source>
        <strain evidence="16">IAEA</strain>
    </source>
</reference>
<evidence type="ECO:0000256" key="12">
    <source>
        <dbReference type="ARBA" id="ARBA00061303"/>
    </source>
</evidence>
<dbReference type="FunFam" id="3.30.710.10:FF:000020">
    <property type="entry name" value="Potassium voltage-gated channel protein Shaw"/>
    <property type="match status" value="1"/>
</dbReference>